<dbReference type="Proteomes" id="UP001515500">
    <property type="component" value="Chromosome 8"/>
</dbReference>
<dbReference type="PANTHER" id="PTHR11439:SF486">
    <property type="entry name" value="RLK (RECEPTOR-LIKE KINASE) PROTEIN, PUTATIVE-RELATED"/>
    <property type="match status" value="1"/>
</dbReference>
<evidence type="ECO:0000313" key="3">
    <source>
        <dbReference type="RefSeq" id="XP_039130930.1"/>
    </source>
</evidence>
<dbReference type="InterPro" id="IPR043502">
    <property type="entry name" value="DNA/RNA_pol_sf"/>
</dbReference>
<evidence type="ECO:0000259" key="1">
    <source>
        <dbReference type="Pfam" id="PF07727"/>
    </source>
</evidence>
<sequence>MVTEIYVDNIIFGSTSQKQVDEFVHLMQEEFEMSMVGELNYFLGFQIKQCKEGIFISQTKYAQTLVKRFGLEKARHMRTPMSMNQKLTKDEHGKNVDPSLYRSMIGSLLYLTASRPDISFSVGVCARYQATPKESHLKAVKRIIRYVHGIAEYGIWYSKDSNSHLAGYSDADWAGNIDDRKNTPGGYFYFGNNLVTWYSKKQSSISLSTAEAEYIAARSCCIQLLWMKQMLEDYGLQQRLLTIFCDNKSAIDISNNPVQHSRTKHIDLRHHFIRDLVESKTVVIDYVATEKKLADIFTKPLDTTRFEKLRGEIGLCQL</sequence>
<dbReference type="InterPro" id="IPR013103">
    <property type="entry name" value="RVT_2"/>
</dbReference>
<dbReference type="RefSeq" id="XP_039130930.1">
    <property type="nucleotide sequence ID" value="XM_039274996.1"/>
</dbReference>
<dbReference type="Pfam" id="PF07727">
    <property type="entry name" value="RVT_2"/>
    <property type="match status" value="1"/>
</dbReference>
<dbReference type="GeneID" id="120267343"/>
<gene>
    <name evidence="3" type="primary">LOC120267343</name>
</gene>
<dbReference type="AlphaFoldDB" id="A0AB40BU01"/>
<accession>A0AB40BU01</accession>
<organism evidence="2 3">
    <name type="scientific">Dioscorea cayennensis subsp. rotundata</name>
    <name type="common">White Guinea yam</name>
    <name type="synonym">Dioscorea rotundata</name>
    <dbReference type="NCBI Taxonomy" id="55577"/>
    <lineage>
        <taxon>Eukaryota</taxon>
        <taxon>Viridiplantae</taxon>
        <taxon>Streptophyta</taxon>
        <taxon>Embryophyta</taxon>
        <taxon>Tracheophyta</taxon>
        <taxon>Spermatophyta</taxon>
        <taxon>Magnoliopsida</taxon>
        <taxon>Liliopsida</taxon>
        <taxon>Dioscoreales</taxon>
        <taxon>Dioscoreaceae</taxon>
        <taxon>Dioscorea</taxon>
    </lineage>
</organism>
<proteinExistence type="predicted"/>
<dbReference type="PANTHER" id="PTHR11439">
    <property type="entry name" value="GAG-POL-RELATED RETROTRANSPOSON"/>
    <property type="match status" value="1"/>
</dbReference>
<protein>
    <submittedName>
        <fullName evidence="3">Uncharacterized mitochondrial protein AtMg00810-like</fullName>
    </submittedName>
</protein>
<evidence type="ECO:0000313" key="2">
    <source>
        <dbReference type="Proteomes" id="UP001515500"/>
    </source>
</evidence>
<feature type="domain" description="Reverse transcriptase Ty1/copia-type" evidence="1">
    <location>
        <begin position="2"/>
        <end position="81"/>
    </location>
</feature>
<dbReference type="SUPFAM" id="SSF56672">
    <property type="entry name" value="DNA/RNA polymerases"/>
    <property type="match status" value="1"/>
</dbReference>
<dbReference type="CDD" id="cd09272">
    <property type="entry name" value="RNase_HI_RT_Ty1"/>
    <property type="match status" value="1"/>
</dbReference>
<name>A0AB40BU01_DIOCR</name>
<keyword evidence="2" id="KW-1185">Reference proteome</keyword>
<reference evidence="3" key="1">
    <citation type="submission" date="2025-08" db="UniProtKB">
        <authorList>
            <consortium name="RefSeq"/>
        </authorList>
    </citation>
    <scope>IDENTIFICATION</scope>
</reference>